<evidence type="ECO:0000259" key="8">
    <source>
        <dbReference type="PROSITE" id="PS51296"/>
    </source>
</evidence>
<feature type="domain" description="Rieske" evidence="8">
    <location>
        <begin position="213"/>
        <end position="307"/>
    </location>
</feature>
<evidence type="ECO:0000256" key="7">
    <source>
        <dbReference type="SAM" id="MobiDB-lite"/>
    </source>
</evidence>
<dbReference type="InterPro" id="IPR001075">
    <property type="entry name" value="NIF_FeS_clus_asmbl_NifU_C"/>
</dbReference>
<comment type="cofactor">
    <cofactor evidence="5">
        <name>[2Fe-2S] cluster</name>
        <dbReference type="ChEBI" id="CHEBI:190135"/>
    </cofactor>
</comment>
<dbReference type="GO" id="GO:0016226">
    <property type="term" value="P:iron-sulfur cluster assembly"/>
    <property type="evidence" value="ECO:0007669"/>
    <property type="project" value="InterPro"/>
</dbReference>
<evidence type="ECO:0000256" key="4">
    <source>
        <dbReference type="ARBA" id="ARBA00023014"/>
    </source>
</evidence>
<dbReference type="PROSITE" id="PS51296">
    <property type="entry name" value="RIESKE"/>
    <property type="match status" value="1"/>
</dbReference>
<organism evidence="9 10">
    <name type="scientific">Sphingopyxis alaskensis (strain DSM 13593 / LMG 18877 / RB2256)</name>
    <name type="common">Sphingomonas alaskensis</name>
    <dbReference type="NCBI Taxonomy" id="317655"/>
    <lineage>
        <taxon>Bacteria</taxon>
        <taxon>Pseudomonadati</taxon>
        <taxon>Pseudomonadota</taxon>
        <taxon>Alphaproteobacteria</taxon>
        <taxon>Sphingomonadales</taxon>
        <taxon>Sphingomonadaceae</taxon>
        <taxon>Sphingopyxis</taxon>
    </lineage>
</organism>
<evidence type="ECO:0000256" key="1">
    <source>
        <dbReference type="ARBA" id="ARBA00022714"/>
    </source>
</evidence>
<dbReference type="Gene3D" id="2.102.10.10">
    <property type="entry name" value="Rieske [2Fe-2S] iron-sulphur domain"/>
    <property type="match status" value="1"/>
</dbReference>
<keyword evidence="4" id="KW-0411">Iron-sulfur</keyword>
<evidence type="ECO:0000256" key="2">
    <source>
        <dbReference type="ARBA" id="ARBA00022723"/>
    </source>
</evidence>
<dbReference type="InterPro" id="IPR034904">
    <property type="entry name" value="FSCA_dom_sf"/>
</dbReference>
<keyword evidence="9" id="KW-0614">Plasmid</keyword>
<gene>
    <name evidence="9" type="ordered locus">Sala_3205</name>
</gene>
<dbReference type="SUPFAM" id="SSF50022">
    <property type="entry name" value="ISP domain"/>
    <property type="match status" value="1"/>
</dbReference>
<dbReference type="HOGENOM" id="CLU_085666_0_0_5"/>
<keyword evidence="2" id="KW-0479">Metal-binding</keyword>
<comment type="similarity">
    <text evidence="6">Belongs to the bacterial ring-hydroxylating dioxygenase ferredoxin component family.</text>
</comment>
<name>Q1J415_SPHAL</name>
<evidence type="ECO:0000256" key="5">
    <source>
        <dbReference type="ARBA" id="ARBA00034078"/>
    </source>
</evidence>
<dbReference type="AlphaFoldDB" id="Q1J415"/>
<evidence type="ECO:0000256" key="6">
    <source>
        <dbReference type="ARBA" id="ARBA00038001"/>
    </source>
</evidence>
<dbReference type="Pfam" id="PF01106">
    <property type="entry name" value="NifU"/>
    <property type="match status" value="1"/>
</dbReference>
<dbReference type="CDD" id="cd03467">
    <property type="entry name" value="Rieske"/>
    <property type="match status" value="1"/>
</dbReference>
<keyword evidence="3" id="KW-0408">Iron</keyword>
<dbReference type="GO" id="GO:0005506">
    <property type="term" value="F:iron ion binding"/>
    <property type="evidence" value="ECO:0007669"/>
    <property type="project" value="InterPro"/>
</dbReference>
<dbReference type="eggNOG" id="COG0694">
    <property type="taxonomic scope" value="Bacteria"/>
</dbReference>
<dbReference type="Proteomes" id="UP000006578">
    <property type="component" value="Plasmid F plasmid"/>
</dbReference>
<dbReference type="eggNOG" id="COG2146">
    <property type="taxonomic scope" value="Bacteria"/>
</dbReference>
<proteinExistence type="inferred from homology"/>
<geneLocation type="plasmid" evidence="10">
    <name>F</name>
</geneLocation>
<sequence>MPGAWWAACFSLTSTGTSSTPDPMSEADPQRPEPTLSRLLGDLTALEALAENWEEGARNGAQARAAALDALNAEAFRRLIRSLRELPGAAEALRQAAADEVVYCVLRRHGILKASLFERVDAALATVRPTLAGHGGDAELVEVSGDKAVVRFLGACDGCPASALTFYAGVKKAITEQVPEIREVKQAKGLGGGGGDTVHFTSPFAAHEHEGWLHALQLTELPDGTTSVLELEGRSLLLSRFGDKVTCFENACAHLGMPMDQAEIADGFITCPHHGFRYALESGECLTAPEVQLQPHAVRVRGDAIELRLTR</sequence>
<dbReference type="Pfam" id="PF00355">
    <property type="entry name" value="Rieske"/>
    <property type="match status" value="1"/>
</dbReference>
<evidence type="ECO:0000313" key="9">
    <source>
        <dbReference type="EMBL" id="ABF54908.1"/>
    </source>
</evidence>
<dbReference type="GO" id="GO:0051537">
    <property type="term" value="F:2 iron, 2 sulfur cluster binding"/>
    <property type="evidence" value="ECO:0007669"/>
    <property type="project" value="UniProtKB-KW"/>
</dbReference>
<dbReference type="InterPro" id="IPR017941">
    <property type="entry name" value="Rieske_2Fe-2S"/>
</dbReference>
<dbReference type="KEGG" id="sal:Sala_3205"/>
<dbReference type="Gene3D" id="3.30.300.130">
    <property type="entry name" value="Fe-S cluster assembly (FSCA)"/>
    <property type="match status" value="1"/>
</dbReference>
<dbReference type="PANTHER" id="PTHR21496">
    <property type="entry name" value="FERREDOXIN-RELATED"/>
    <property type="match status" value="1"/>
</dbReference>
<accession>Q1J415</accession>
<dbReference type="EMBL" id="CP000357">
    <property type="protein sequence ID" value="ABF54908.1"/>
    <property type="molecule type" value="Genomic_DNA"/>
</dbReference>
<dbReference type="InterPro" id="IPR036922">
    <property type="entry name" value="Rieske_2Fe-2S_sf"/>
</dbReference>
<dbReference type="PANTHER" id="PTHR21496:SF0">
    <property type="entry name" value="RIESKE DOMAIN-CONTAINING PROTEIN"/>
    <property type="match status" value="1"/>
</dbReference>
<feature type="region of interest" description="Disordered" evidence="7">
    <location>
        <begin position="14"/>
        <end position="33"/>
    </location>
</feature>
<evidence type="ECO:0000256" key="3">
    <source>
        <dbReference type="ARBA" id="ARBA00023004"/>
    </source>
</evidence>
<keyword evidence="10" id="KW-1185">Reference proteome</keyword>
<reference evidence="9 10" key="1">
    <citation type="journal article" date="2009" name="Proc. Natl. Acad. Sci. U.S.A.">
        <title>The genomic basis of trophic strategy in marine bacteria.</title>
        <authorList>
            <person name="Lauro F.M."/>
            <person name="McDougald D."/>
            <person name="Thomas T."/>
            <person name="Williams T.J."/>
            <person name="Egan S."/>
            <person name="Rice S."/>
            <person name="DeMaere M.Z."/>
            <person name="Ting L."/>
            <person name="Ertan H."/>
            <person name="Johnson J."/>
            <person name="Ferriera S."/>
            <person name="Lapidus A."/>
            <person name="Anderson I."/>
            <person name="Kyrpides N."/>
            <person name="Munk A.C."/>
            <person name="Detter C."/>
            <person name="Han C.S."/>
            <person name="Brown M.V."/>
            <person name="Robb F.T."/>
            <person name="Kjelleberg S."/>
            <person name="Cavicchioli R."/>
        </authorList>
    </citation>
    <scope>NUCLEOTIDE SEQUENCE [LARGE SCALE GENOMIC DNA]</scope>
    <source>
        <strain evidence="10">DSM 13593 / LMG 18877 / RB2256</strain>
        <plasmid evidence="10">Plasmid F</plasmid>
    </source>
</reference>
<protein>
    <submittedName>
        <fullName evidence="9">Nitrogen-fixing NifU-like</fullName>
    </submittedName>
</protein>
<dbReference type="SUPFAM" id="SSF117916">
    <property type="entry name" value="Fe-S cluster assembly (FSCA) domain-like"/>
    <property type="match status" value="1"/>
</dbReference>
<evidence type="ECO:0000313" key="10">
    <source>
        <dbReference type="Proteomes" id="UP000006578"/>
    </source>
</evidence>
<keyword evidence="1" id="KW-0001">2Fe-2S</keyword>